<dbReference type="Pfam" id="PF01144">
    <property type="entry name" value="CoA_trans"/>
    <property type="match status" value="1"/>
</dbReference>
<geneLocation type="plasmid" evidence="1 2">
    <name>unnamed1</name>
</geneLocation>
<dbReference type="GO" id="GO:0008410">
    <property type="term" value="F:CoA-transferase activity"/>
    <property type="evidence" value="ECO:0007669"/>
    <property type="project" value="InterPro"/>
</dbReference>
<dbReference type="Gene3D" id="3.40.1080.10">
    <property type="entry name" value="Glutaconate Coenzyme A-transferase"/>
    <property type="match status" value="1"/>
</dbReference>
<dbReference type="KEGG" id="nas:GCU68_18020"/>
<dbReference type="InterPro" id="IPR037171">
    <property type="entry name" value="NagB/RpiA_transferase-like"/>
</dbReference>
<dbReference type="OrthoDB" id="301771at2157"/>
<reference evidence="1 2" key="1">
    <citation type="journal article" date="2007" name="Int. J. Syst. Evol. Microbiol.">
        <title>Natronorubrum sulfidifaciens sp. nov., an extremely haloalkaliphilic archaeon isolated from Aiding salt lake in Xin-Jiang, China.</title>
        <authorList>
            <person name="Cui H.L."/>
            <person name="Tohty D."/>
            <person name="Liu H.C."/>
            <person name="Liu S.J."/>
            <person name="Oren A."/>
            <person name="Zhou P.J."/>
        </authorList>
    </citation>
    <scope>NUCLEOTIDE SEQUENCE [LARGE SCALE GENOMIC DNA]</scope>
    <source>
        <strain evidence="1 2">7-3</strain>
        <plasmid evidence="1">unnamed1</plasmid>
    </source>
</reference>
<dbReference type="Proteomes" id="UP000326170">
    <property type="component" value="Plasmid unnamed1"/>
</dbReference>
<name>A0A5P9P9A4_9EURY</name>
<dbReference type="Gene3D" id="3.30.30.40">
    <property type="match status" value="1"/>
</dbReference>
<evidence type="ECO:0000313" key="2">
    <source>
        <dbReference type="Proteomes" id="UP000326170"/>
    </source>
</evidence>
<dbReference type="InterPro" id="IPR004165">
    <property type="entry name" value="CoA_trans_fam_I"/>
</dbReference>
<organism evidence="1 2">
    <name type="scientific">Natronorubrum aibiense</name>
    <dbReference type="NCBI Taxonomy" id="348826"/>
    <lineage>
        <taxon>Archaea</taxon>
        <taxon>Methanobacteriati</taxon>
        <taxon>Methanobacteriota</taxon>
        <taxon>Stenosarchaea group</taxon>
        <taxon>Halobacteria</taxon>
        <taxon>Halobacteriales</taxon>
        <taxon>Natrialbaceae</taxon>
        <taxon>Natronorubrum</taxon>
    </lineage>
</organism>
<accession>A0A5P9P9A4</accession>
<keyword evidence="1" id="KW-0808">Transferase</keyword>
<dbReference type="EMBL" id="CP045489">
    <property type="protein sequence ID" value="QFU84577.1"/>
    <property type="molecule type" value="Genomic_DNA"/>
</dbReference>
<evidence type="ECO:0000313" key="1">
    <source>
        <dbReference type="EMBL" id="QFU84577.1"/>
    </source>
</evidence>
<keyword evidence="2" id="KW-1185">Reference proteome</keyword>
<proteinExistence type="predicted"/>
<sequence>MDDREKVMDLATAIERYVTDGSSIAFGGMGGRDPEAAAREIVRQGTTGLTVLDDARTTLLDIMVGAGCVDEYVGSWVGTSLISQGHNIRNAVENDVPHHLEMRDVSNFGSSLMFLAGAMDLPFVPTRSMLDTDIPTYNDDLEVIEDPLGSGDPLVLVPPARPDVAVIHVQRCDPMGNAQILGNVVNDHLKARAAEHTIVTCEELVPTEEIQRRPEFTRIPFYTVDAVVEVPFGSHPWHCYGQYYADLPFYREYGLRSQDYDEFCEWLDEWICPHEEYLEKVGTDRLATLEHMERTINGASPVEGADE</sequence>
<protein>
    <submittedName>
        <fullName evidence="1">CoA transferase subunit A</fullName>
    </submittedName>
</protein>
<gene>
    <name evidence="1" type="ORF">GCU68_18020</name>
</gene>
<dbReference type="SUPFAM" id="SSF100950">
    <property type="entry name" value="NagB/RpiA/CoA transferase-like"/>
    <property type="match status" value="1"/>
</dbReference>
<dbReference type="AlphaFoldDB" id="A0A5P9P9A4"/>
<dbReference type="SMART" id="SM00882">
    <property type="entry name" value="CoA_trans"/>
    <property type="match status" value="1"/>
</dbReference>
<keyword evidence="1" id="KW-0614">Plasmid</keyword>